<feature type="transmembrane region" description="Helical" evidence="1">
    <location>
        <begin position="162"/>
        <end position="179"/>
    </location>
</feature>
<sequence>LPFVGELGVYCLLRWGVGADWPWSSLEVGFGINPLLIIKNIEQYAVQLLVPVRSLMDLQSTDTYGAVTAAVRSGGSDARIWPWLLLGAVPLIAGIWLIIRLGGNAAAAGLVFTATTALPFLFMDHTGLRYMYLPSAGFVMTLATCLTSLASRWPDTTQGELIQWWLLRVIVCILLLLSLEQTRWWDEAGRLCTSTVDRVLTHAATVPTGTALYVFDIPRRIHGAYVFHNGFED</sequence>
<proteinExistence type="predicted"/>
<protein>
    <submittedName>
        <fullName evidence="2">Uncharacterized protein</fullName>
    </submittedName>
</protein>
<name>A0A383E176_9ZZZZ</name>
<feature type="transmembrane region" description="Helical" evidence="1">
    <location>
        <begin position="105"/>
        <end position="123"/>
    </location>
</feature>
<feature type="non-terminal residue" evidence="2">
    <location>
        <position position="1"/>
    </location>
</feature>
<organism evidence="2">
    <name type="scientific">marine metagenome</name>
    <dbReference type="NCBI Taxonomy" id="408172"/>
    <lineage>
        <taxon>unclassified sequences</taxon>
        <taxon>metagenomes</taxon>
        <taxon>ecological metagenomes</taxon>
    </lineage>
</organism>
<dbReference type="AlphaFoldDB" id="A0A383E176"/>
<keyword evidence="1" id="KW-1133">Transmembrane helix</keyword>
<dbReference type="EMBL" id="UINC01221921">
    <property type="protein sequence ID" value="SVE50461.1"/>
    <property type="molecule type" value="Genomic_DNA"/>
</dbReference>
<keyword evidence="1" id="KW-0472">Membrane</keyword>
<gene>
    <name evidence="2" type="ORF">METZ01_LOCUS503315</name>
</gene>
<accession>A0A383E176</accession>
<reference evidence="2" key="1">
    <citation type="submission" date="2018-05" db="EMBL/GenBank/DDBJ databases">
        <authorList>
            <person name="Lanie J.A."/>
            <person name="Ng W.-L."/>
            <person name="Kazmierczak K.M."/>
            <person name="Andrzejewski T.M."/>
            <person name="Davidsen T.M."/>
            <person name="Wayne K.J."/>
            <person name="Tettelin H."/>
            <person name="Glass J.I."/>
            <person name="Rusch D."/>
            <person name="Podicherti R."/>
            <person name="Tsui H.-C.T."/>
            <person name="Winkler M.E."/>
        </authorList>
    </citation>
    <scope>NUCLEOTIDE SEQUENCE</scope>
</reference>
<keyword evidence="1" id="KW-0812">Transmembrane</keyword>
<feature type="transmembrane region" description="Helical" evidence="1">
    <location>
        <begin position="80"/>
        <end position="99"/>
    </location>
</feature>
<evidence type="ECO:0000313" key="2">
    <source>
        <dbReference type="EMBL" id="SVE50461.1"/>
    </source>
</evidence>
<evidence type="ECO:0000256" key="1">
    <source>
        <dbReference type="SAM" id="Phobius"/>
    </source>
</evidence>
<feature type="non-terminal residue" evidence="2">
    <location>
        <position position="233"/>
    </location>
</feature>